<feature type="transmembrane region" description="Helical" evidence="2">
    <location>
        <begin position="172"/>
        <end position="195"/>
    </location>
</feature>
<keyword evidence="4" id="KW-1185">Reference proteome</keyword>
<reference evidence="3 4" key="1">
    <citation type="submission" date="2024-01" db="EMBL/GenBank/DDBJ databases">
        <title>Complete genome of Cladobotryum mycophilum ATHUM6906.</title>
        <authorList>
            <person name="Christinaki A.C."/>
            <person name="Myridakis A.I."/>
            <person name="Kouvelis V.N."/>
        </authorList>
    </citation>
    <scope>NUCLEOTIDE SEQUENCE [LARGE SCALE GENOMIC DNA]</scope>
    <source>
        <strain evidence="3 4">ATHUM6906</strain>
    </source>
</reference>
<keyword evidence="2" id="KW-0812">Transmembrane</keyword>
<protein>
    <recommendedName>
        <fullName evidence="5">Heparan-alpha-glucosaminide N-acetyltransferase catalytic domain-containing protein</fullName>
    </recommendedName>
</protein>
<keyword evidence="2" id="KW-1133">Transmembrane helix</keyword>
<feature type="transmembrane region" description="Helical" evidence="2">
    <location>
        <begin position="263"/>
        <end position="282"/>
    </location>
</feature>
<dbReference type="EMBL" id="JAVFKD010000004">
    <property type="protein sequence ID" value="KAK5994816.1"/>
    <property type="molecule type" value="Genomic_DNA"/>
</dbReference>
<comment type="caution">
    <text evidence="3">The sequence shown here is derived from an EMBL/GenBank/DDBJ whole genome shotgun (WGS) entry which is preliminary data.</text>
</comment>
<dbReference type="PANTHER" id="PTHR40407:SF1">
    <property type="entry name" value="HEPARAN-ALPHA-GLUCOSAMINIDE N-ACETYLTRANSFERASE CATALYTIC DOMAIN-CONTAINING PROTEIN"/>
    <property type="match status" value="1"/>
</dbReference>
<feature type="transmembrane region" description="Helical" evidence="2">
    <location>
        <begin position="145"/>
        <end position="166"/>
    </location>
</feature>
<sequence>MSHLRNSLEDPIVCLTSEPSENGYRYASSPALGSNFDRPRRPSQVETSAITRPSVRILAPDLLRGLLMTLMALDHVALGLHTWELGTNRTGESDGVIVKRWNDTAAYVIRTLTHLCAPGFVFLLGMGVVFLSQSRTKLGWSAWRLLWYYTLRAVILTLVTVLLGLIGSYGNIWFLNLILFALAVDYLLAGVLWLLMSKTEEALARGIACLFIMHDKRVTARAYENEDDDEEEGSESQSLLRRGDDNRREDEWRSLAASTSWHIHNLLLLVLSLVSIFWNIWLSPTHGHCKAQTSDDSPNIPIIASTKIPKNLLLRIWFWPVKADRIMSAKRWNSAAMAAGHLSASLLFAVVFVSTRLFHFGNLSENCLHTPDQERNRSRNPYLASPASFFYIVKYPPDVPFWAFCMSANLLILALFTATPTRIAKRLTVLLDFGTSALFFYVIHLLLALSFLAGLLKSWFGNKTGIPDPLNPDSTKGVTNLYGYFAAWLGVLVIMWPLCRLYSRFKSTKNADSLWRLF</sequence>
<evidence type="ECO:0000256" key="2">
    <source>
        <dbReference type="SAM" id="Phobius"/>
    </source>
</evidence>
<evidence type="ECO:0000313" key="3">
    <source>
        <dbReference type="EMBL" id="KAK5994816.1"/>
    </source>
</evidence>
<evidence type="ECO:0000313" key="4">
    <source>
        <dbReference type="Proteomes" id="UP001338125"/>
    </source>
</evidence>
<dbReference type="PANTHER" id="PTHR40407">
    <property type="entry name" value="MEMBRANE PROTEIN-LIKE PROTEIN"/>
    <property type="match status" value="1"/>
</dbReference>
<evidence type="ECO:0008006" key="5">
    <source>
        <dbReference type="Google" id="ProtNLM"/>
    </source>
</evidence>
<gene>
    <name evidence="3" type="ORF">PT974_03200</name>
</gene>
<organism evidence="3 4">
    <name type="scientific">Cladobotryum mycophilum</name>
    <dbReference type="NCBI Taxonomy" id="491253"/>
    <lineage>
        <taxon>Eukaryota</taxon>
        <taxon>Fungi</taxon>
        <taxon>Dikarya</taxon>
        <taxon>Ascomycota</taxon>
        <taxon>Pezizomycotina</taxon>
        <taxon>Sordariomycetes</taxon>
        <taxon>Hypocreomycetidae</taxon>
        <taxon>Hypocreales</taxon>
        <taxon>Hypocreaceae</taxon>
        <taxon>Cladobotryum</taxon>
    </lineage>
</organism>
<feature type="transmembrane region" description="Helical" evidence="2">
    <location>
        <begin position="332"/>
        <end position="353"/>
    </location>
</feature>
<feature type="region of interest" description="Disordered" evidence="1">
    <location>
        <begin position="223"/>
        <end position="243"/>
    </location>
</feature>
<proteinExistence type="predicted"/>
<feature type="transmembrane region" description="Helical" evidence="2">
    <location>
        <begin position="112"/>
        <end position="133"/>
    </location>
</feature>
<name>A0ABR0SSR5_9HYPO</name>
<feature type="transmembrane region" description="Helical" evidence="2">
    <location>
        <begin position="481"/>
        <end position="499"/>
    </location>
</feature>
<feature type="compositionally biased region" description="Acidic residues" evidence="1">
    <location>
        <begin position="225"/>
        <end position="234"/>
    </location>
</feature>
<evidence type="ECO:0000256" key="1">
    <source>
        <dbReference type="SAM" id="MobiDB-lite"/>
    </source>
</evidence>
<keyword evidence="2" id="KW-0472">Membrane</keyword>
<dbReference type="Proteomes" id="UP001338125">
    <property type="component" value="Unassembled WGS sequence"/>
</dbReference>
<feature type="transmembrane region" description="Helical" evidence="2">
    <location>
        <begin position="438"/>
        <end position="461"/>
    </location>
</feature>
<accession>A0ABR0SSR5</accession>
<feature type="transmembrane region" description="Helical" evidence="2">
    <location>
        <begin position="399"/>
        <end position="418"/>
    </location>
</feature>